<feature type="transmembrane region" description="Helical" evidence="2">
    <location>
        <begin position="114"/>
        <end position="131"/>
    </location>
</feature>
<feature type="transmembrane region" description="Helical" evidence="2">
    <location>
        <begin position="197"/>
        <end position="225"/>
    </location>
</feature>
<proteinExistence type="predicted"/>
<accession>A0ABQ8TB83</accession>
<organism evidence="3 4">
    <name type="scientific">Periplaneta americana</name>
    <name type="common">American cockroach</name>
    <name type="synonym">Blatta americana</name>
    <dbReference type="NCBI Taxonomy" id="6978"/>
    <lineage>
        <taxon>Eukaryota</taxon>
        <taxon>Metazoa</taxon>
        <taxon>Ecdysozoa</taxon>
        <taxon>Arthropoda</taxon>
        <taxon>Hexapoda</taxon>
        <taxon>Insecta</taxon>
        <taxon>Pterygota</taxon>
        <taxon>Neoptera</taxon>
        <taxon>Polyneoptera</taxon>
        <taxon>Dictyoptera</taxon>
        <taxon>Blattodea</taxon>
        <taxon>Blattoidea</taxon>
        <taxon>Blattidae</taxon>
        <taxon>Blattinae</taxon>
        <taxon>Periplaneta</taxon>
    </lineage>
</organism>
<evidence type="ECO:0000313" key="3">
    <source>
        <dbReference type="EMBL" id="KAJ4443193.1"/>
    </source>
</evidence>
<feature type="transmembrane region" description="Helical" evidence="2">
    <location>
        <begin position="83"/>
        <end position="102"/>
    </location>
</feature>
<protein>
    <submittedName>
        <fullName evidence="3">Uncharacterized protein</fullName>
    </submittedName>
</protein>
<evidence type="ECO:0000313" key="4">
    <source>
        <dbReference type="Proteomes" id="UP001148838"/>
    </source>
</evidence>
<keyword evidence="2" id="KW-1133">Transmembrane helix</keyword>
<feature type="transmembrane region" description="Helical" evidence="2">
    <location>
        <begin position="137"/>
        <end position="159"/>
    </location>
</feature>
<evidence type="ECO:0000256" key="1">
    <source>
        <dbReference type="SAM" id="MobiDB-lite"/>
    </source>
</evidence>
<reference evidence="3 4" key="1">
    <citation type="journal article" date="2022" name="Allergy">
        <title>Genome assembly and annotation of Periplaneta americana reveal a comprehensive cockroach allergen profile.</title>
        <authorList>
            <person name="Wang L."/>
            <person name="Xiong Q."/>
            <person name="Saelim N."/>
            <person name="Wang L."/>
            <person name="Nong W."/>
            <person name="Wan A.T."/>
            <person name="Shi M."/>
            <person name="Liu X."/>
            <person name="Cao Q."/>
            <person name="Hui J.H.L."/>
            <person name="Sookrung N."/>
            <person name="Leung T.F."/>
            <person name="Tungtrongchitr A."/>
            <person name="Tsui S.K.W."/>
        </authorList>
    </citation>
    <scope>NUCLEOTIDE SEQUENCE [LARGE SCALE GENOMIC DNA]</scope>
    <source>
        <strain evidence="3">PWHHKU_190912</strain>
    </source>
</reference>
<keyword evidence="2" id="KW-0812">Transmembrane</keyword>
<dbReference type="Proteomes" id="UP001148838">
    <property type="component" value="Unassembled WGS sequence"/>
</dbReference>
<feature type="region of interest" description="Disordered" evidence="1">
    <location>
        <begin position="254"/>
        <end position="274"/>
    </location>
</feature>
<comment type="caution">
    <text evidence="3">The sequence shown here is derived from an EMBL/GenBank/DDBJ whole genome shotgun (WGS) entry which is preliminary data.</text>
</comment>
<dbReference type="PANTHER" id="PTHR36694">
    <property type="entry name" value="PASIFLORA 1, ISOFORM A-RELATED"/>
    <property type="match status" value="1"/>
</dbReference>
<evidence type="ECO:0000256" key="2">
    <source>
        <dbReference type="SAM" id="Phobius"/>
    </source>
</evidence>
<gene>
    <name evidence="3" type="ORF">ANN_04843</name>
</gene>
<keyword evidence="2" id="KW-0472">Membrane</keyword>
<keyword evidence="4" id="KW-1185">Reference proteome</keyword>
<dbReference type="EMBL" id="JAJSOF020000013">
    <property type="protein sequence ID" value="KAJ4443193.1"/>
    <property type="molecule type" value="Genomic_DNA"/>
</dbReference>
<sequence>MNIHIQSSYENDSYSYCFVSEMNYGRKTPSMGTPSVYSHVTTRSSANLKSSRSMRSVKIPWYQKPILQDAIVLDIQRGALVTGFYSLFLGLFTIFTAVFDIYCLAQAAPGSTHYGYYIISFEFVYVGNVHVRNALIVFALFSLIGGIAVFVTSIILIIALRKEYEKKMVPWLYCFAVFTLFRLFAFVFGSIVNDMIFGYNIAMCLLWIIYTVASVYGWLLVYSLYLELSDLTRLEDFAHLRMGTMASLNASTTHSIAGSRPTTPHSTVSTAPVM</sequence>
<dbReference type="PANTHER" id="PTHR36694:SF4">
    <property type="entry name" value="LD42595P"/>
    <property type="match status" value="1"/>
</dbReference>
<feature type="transmembrane region" description="Helical" evidence="2">
    <location>
        <begin position="171"/>
        <end position="191"/>
    </location>
</feature>
<name>A0ABQ8TB83_PERAM</name>